<dbReference type="RefSeq" id="WP_016518551.1">
    <property type="nucleotide sequence ID" value="NZ_KE332512.1"/>
</dbReference>
<dbReference type="EMBL" id="ATFC01000007">
    <property type="protein sequence ID" value="EPF47274.1"/>
    <property type="molecule type" value="Genomic_DNA"/>
</dbReference>
<dbReference type="PANTHER" id="PTHR43236">
    <property type="entry name" value="ANTITOXIN HIGA1"/>
    <property type="match status" value="1"/>
</dbReference>
<evidence type="ECO:0000313" key="3">
    <source>
        <dbReference type="Proteomes" id="UP000014605"/>
    </source>
</evidence>
<evidence type="ECO:0000313" key="2">
    <source>
        <dbReference type="EMBL" id="EPF47274.1"/>
    </source>
</evidence>
<dbReference type="Gene3D" id="1.10.10.2910">
    <property type="match status" value="1"/>
</dbReference>
<dbReference type="PANTHER" id="PTHR43236:SF1">
    <property type="entry name" value="BLL7220 PROTEIN"/>
    <property type="match status" value="1"/>
</dbReference>
<comment type="caution">
    <text evidence="2">The sequence shown here is derived from an EMBL/GenBank/DDBJ whole genome shotgun (WGS) entry which is preliminary data.</text>
</comment>
<dbReference type="AlphaFoldDB" id="S3MDY5"/>
<dbReference type="Proteomes" id="UP000014605">
    <property type="component" value="Unassembled WGS sequence"/>
</dbReference>
<gene>
    <name evidence="2" type="ORF">HMPREF1222_01098</name>
</gene>
<dbReference type="Pfam" id="PF06114">
    <property type="entry name" value="Peptidase_M78"/>
    <property type="match status" value="1"/>
</dbReference>
<dbReference type="GeneID" id="301461275"/>
<dbReference type="InterPro" id="IPR010359">
    <property type="entry name" value="IrrE_HExxH"/>
</dbReference>
<dbReference type="InterPro" id="IPR052345">
    <property type="entry name" value="Rad_response_metalloprotease"/>
</dbReference>
<protein>
    <recommendedName>
        <fullName evidence="1">IrrE N-terminal-like domain-containing protein</fullName>
    </recommendedName>
</protein>
<keyword evidence="3" id="KW-1185">Reference proteome</keyword>
<feature type="domain" description="IrrE N-terminal-like" evidence="1">
    <location>
        <begin position="77"/>
        <end position="168"/>
    </location>
</feature>
<dbReference type="PATRIC" id="fig|1125702.3.peg.1137"/>
<sequence length="286" mass="33227">MKLTDNIDEIIKSLSQSGYIFGSGELSGSEIRQIKKQSKDSRGVYGVNAPIGMNVFSMIAQNNDIVFQLQNFKDSELDAMIIKYSSKSNRKYIIINSEKPLINQIFAAAHEYYHYLYSFTGNTKDSIVCFFNKNDKEEIKANRFAAEFLLPEDALSIEVEQLIKYYGTFEQVPLPKQILFCFLLVIKYSLPLKAVMYRLKEEKITDIDFMINHYKEIKKILIESFADNPYIKELYSKSNMYINEQLYDLVPFLYNSGRLDDTTVNEIIKKFSLSEAQIKESLIRNE</sequence>
<name>S3MDY5_9SPIR</name>
<evidence type="ECO:0000259" key="1">
    <source>
        <dbReference type="Pfam" id="PF06114"/>
    </source>
</evidence>
<organism evidence="2 3">
    <name type="scientific">Treponema vincentii F0403</name>
    <dbReference type="NCBI Taxonomy" id="1125702"/>
    <lineage>
        <taxon>Bacteria</taxon>
        <taxon>Pseudomonadati</taxon>
        <taxon>Spirochaetota</taxon>
        <taxon>Spirochaetia</taxon>
        <taxon>Spirochaetales</taxon>
        <taxon>Treponemataceae</taxon>
        <taxon>Treponema</taxon>
    </lineage>
</organism>
<reference evidence="2 3" key="1">
    <citation type="submission" date="2013-04" db="EMBL/GenBank/DDBJ databases">
        <title>The Genome Sequence of Treponema vincentii F0403.</title>
        <authorList>
            <consortium name="The Broad Institute Genomics Platform"/>
            <person name="Earl A."/>
            <person name="Ward D."/>
            <person name="Feldgarden M."/>
            <person name="Gevers D."/>
            <person name="Leonetti C."/>
            <person name="Izard J."/>
            <person name="Walker B."/>
            <person name="Young S."/>
            <person name="Zeng Q."/>
            <person name="Gargeya S."/>
            <person name="Fitzgerald M."/>
            <person name="Haas B."/>
            <person name="Abouelleil A."/>
            <person name="Allen A.W."/>
            <person name="Alvarado L."/>
            <person name="Arachchi H.M."/>
            <person name="Berlin A.M."/>
            <person name="Chapman S.B."/>
            <person name="Gainer-Dewar J."/>
            <person name="Goldberg J."/>
            <person name="Griggs A."/>
            <person name="Gujja S."/>
            <person name="Hansen M."/>
            <person name="Howarth C."/>
            <person name="Imamovic A."/>
            <person name="Ireland A."/>
            <person name="Larimer J."/>
            <person name="McCowan C."/>
            <person name="Murphy C."/>
            <person name="Pearson M."/>
            <person name="Poon T.W."/>
            <person name="Priest M."/>
            <person name="Roberts A."/>
            <person name="Saif S."/>
            <person name="Shea T."/>
            <person name="Sisk P."/>
            <person name="Sykes S."/>
            <person name="Wortman J."/>
            <person name="Nusbaum C."/>
            <person name="Birren B."/>
        </authorList>
    </citation>
    <scope>NUCLEOTIDE SEQUENCE [LARGE SCALE GENOMIC DNA]</scope>
    <source>
        <strain evidence="2 3">F0403</strain>
    </source>
</reference>
<proteinExistence type="predicted"/>
<accession>S3MDY5</accession>
<dbReference type="HOGENOM" id="CLU_973005_0_0_12"/>